<accession>A0A4Q2AXJ2</accession>
<gene>
    <name evidence="1" type="ORF">D6C19_00720</name>
</gene>
<dbReference type="AlphaFoldDB" id="A0A4Q2AXJ2"/>
<name>A0A4Q2AXJ2_9LACO</name>
<proteinExistence type="predicted"/>
<evidence type="ECO:0000313" key="2">
    <source>
        <dbReference type="Proteomes" id="UP000289316"/>
    </source>
</evidence>
<reference evidence="1 2" key="1">
    <citation type="submission" date="2018-09" db="EMBL/GenBank/DDBJ databases">
        <title>Murine metabolic-syndrome-specific gut microbial biobank.</title>
        <authorList>
            <person name="Liu C."/>
        </authorList>
    </citation>
    <scope>NUCLEOTIDE SEQUENCE [LARGE SCALE GENOMIC DNA]</scope>
    <source>
        <strain evidence="1 2">C-30</strain>
    </source>
</reference>
<dbReference type="RefSeq" id="WP_129303155.1">
    <property type="nucleotide sequence ID" value="NZ_QZFR01000002.1"/>
</dbReference>
<sequence length="64" mass="7828">MEIKAISELRKKRWYEKDGEYRLFLFRDVDGVFYYQTETDIKSKKITGTTDPAWWIGSRRAYRN</sequence>
<organism evidence="1 2">
    <name type="scientific">Ligilactobacillus murinus</name>
    <dbReference type="NCBI Taxonomy" id="1622"/>
    <lineage>
        <taxon>Bacteria</taxon>
        <taxon>Bacillati</taxon>
        <taxon>Bacillota</taxon>
        <taxon>Bacilli</taxon>
        <taxon>Lactobacillales</taxon>
        <taxon>Lactobacillaceae</taxon>
        <taxon>Ligilactobacillus</taxon>
    </lineage>
</organism>
<dbReference type="OrthoDB" id="9892593at2"/>
<evidence type="ECO:0000313" key="1">
    <source>
        <dbReference type="EMBL" id="RXV75546.1"/>
    </source>
</evidence>
<comment type="caution">
    <text evidence="1">The sequence shown here is derived from an EMBL/GenBank/DDBJ whole genome shotgun (WGS) entry which is preliminary data.</text>
</comment>
<dbReference type="Proteomes" id="UP000289316">
    <property type="component" value="Unassembled WGS sequence"/>
</dbReference>
<dbReference type="EMBL" id="QZFR01000002">
    <property type="protein sequence ID" value="RXV75546.1"/>
    <property type="molecule type" value="Genomic_DNA"/>
</dbReference>
<protein>
    <submittedName>
        <fullName evidence="1">Uncharacterized protein</fullName>
    </submittedName>
</protein>